<sequence length="193" mass="21489">MTDPYCWPGTDCLANKLGLRDAAALRDAEFRLVSIRDVQAARTIIPGNYGLGHLQAFHRHLFGDLYKWAGQTRTVDISKPGARFCHWRFIDDQVSTVLTGLSEDGFLLGLRREAFVESLAHYYGELNVCHPFREGNGRTLRAFLRQLGAAAGYLLDWSELDAADNIAACVQHLNTGETDLLTAALDPVVRRIS</sequence>
<evidence type="ECO:0000256" key="2">
    <source>
        <dbReference type="ARBA" id="ARBA00022695"/>
    </source>
</evidence>
<evidence type="ECO:0000256" key="3">
    <source>
        <dbReference type="ARBA" id="ARBA00022741"/>
    </source>
</evidence>
<comment type="catalytic activity">
    <reaction evidence="6">
        <text>L-threonyl-[protein] + ATP = 3-O-(5'-adenylyl)-L-threonyl-[protein] + diphosphate</text>
        <dbReference type="Rhea" id="RHEA:54292"/>
        <dbReference type="Rhea" id="RHEA-COMP:11060"/>
        <dbReference type="Rhea" id="RHEA-COMP:13847"/>
        <dbReference type="ChEBI" id="CHEBI:30013"/>
        <dbReference type="ChEBI" id="CHEBI:30616"/>
        <dbReference type="ChEBI" id="CHEBI:33019"/>
        <dbReference type="ChEBI" id="CHEBI:138113"/>
        <dbReference type="EC" id="2.7.7.108"/>
    </reaction>
</comment>
<keyword evidence="2" id="KW-0548">Nucleotidyltransferase</keyword>
<keyword evidence="10" id="KW-1185">Reference proteome</keyword>
<accession>A0ABR6MIJ0</accession>
<evidence type="ECO:0000256" key="6">
    <source>
        <dbReference type="ARBA" id="ARBA00047939"/>
    </source>
</evidence>
<keyword evidence="1" id="KW-0808">Transferase</keyword>
<keyword evidence="3" id="KW-0547">Nucleotide-binding</keyword>
<evidence type="ECO:0000256" key="7">
    <source>
        <dbReference type="ARBA" id="ARBA00048696"/>
    </source>
</evidence>
<evidence type="ECO:0000256" key="5">
    <source>
        <dbReference type="ARBA" id="ARBA00034531"/>
    </source>
</evidence>
<dbReference type="Proteomes" id="UP000618986">
    <property type="component" value="Unassembled WGS sequence"/>
</dbReference>
<organism evidence="9 10">
    <name type="scientific">Micromonospora echinospora</name>
    <name type="common">Micromonospora purpurea</name>
    <dbReference type="NCBI Taxonomy" id="1877"/>
    <lineage>
        <taxon>Bacteria</taxon>
        <taxon>Bacillati</taxon>
        <taxon>Actinomycetota</taxon>
        <taxon>Actinomycetes</taxon>
        <taxon>Micromonosporales</taxon>
        <taxon>Micromonosporaceae</taxon>
        <taxon>Micromonospora</taxon>
    </lineage>
</organism>
<proteinExistence type="predicted"/>
<dbReference type="PANTHER" id="PTHR39560:SF1">
    <property type="entry name" value="PROTEIN ADENYLYLTRANSFERASE FIC-RELATED"/>
    <property type="match status" value="1"/>
</dbReference>
<dbReference type="EMBL" id="JACHJC010000001">
    <property type="protein sequence ID" value="MBB5115188.1"/>
    <property type="molecule type" value="Genomic_DNA"/>
</dbReference>
<dbReference type="SUPFAM" id="SSF140931">
    <property type="entry name" value="Fic-like"/>
    <property type="match status" value="1"/>
</dbReference>
<gene>
    <name evidence="9" type="ORF">FHU28_005027</name>
</gene>
<evidence type="ECO:0000313" key="10">
    <source>
        <dbReference type="Proteomes" id="UP000618986"/>
    </source>
</evidence>
<dbReference type="InterPro" id="IPR036597">
    <property type="entry name" value="Fido-like_dom_sf"/>
</dbReference>
<dbReference type="GeneID" id="300295553"/>
<dbReference type="EC" id="2.7.7.108" evidence="5"/>
<evidence type="ECO:0000256" key="1">
    <source>
        <dbReference type="ARBA" id="ARBA00022679"/>
    </source>
</evidence>
<comment type="caution">
    <text evidence="9">The sequence shown here is derived from an EMBL/GenBank/DDBJ whole genome shotgun (WGS) entry which is preliminary data.</text>
</comment>
<evidence type="ECO:0000256" key="4">
    <source>
        <dbReference type="ARBA" id="ARBA00022840"/>
    </source>
</evidence>
<dbReference type="InterPro" id="IPR003812">
    <property type="entry name" value="Fido"/>
</dbReference>
<protein>
    <recommendedName>
        <fullName evidence="5">protein adenylyltransferase</fullName>
        <ecNumber evidence="5">2.7.7.108</ecNumber>
    </recommendedName>
</protein>
<comment type="catalytic activity">
    <reaction evidence="7">
        <text>L-tyrosyl-[protein] + ATP = O-(5'-adenylyl)-L-tyrosyl-[protein] + diphosphate</text>
        <dbReference type="Rhea" id="RHEA:54288"/>
        <dbReference type="Rhea" id="RHEA-COMP:10136"/>
        <dbReference type="Rhea" id="RHEA-COMP:13846"/>
        <dbReference type="ChEBI" id="CHEBI:30616"/>
        <dbReference type="ChEBI" id="CHEBI:33019"/>
        <dbReference type="ChEBI" id="CHEBI:46858"/>
        <dbReference type="ChEBI" id="CHEBI:83624"/>
        <dbReference type="EC" id="2.7.7.108"/>
    </reaction>
</comment>
<dbReference type="RefSeq" id="WP_116507375.1">
    <property type="nucleotide sequence ID" value="NZ_JACHJC010000001.1"/>
</dbReference>
<reference evidence="9 10" key="1">
    <citation type="submission" date="2020-08" db="EMBL/GenBank/DDBJ databases">
        <title>Sequencing the genomes of 1000 actinobacteria strains.</title>
        <authorList>
            <person name="Klenk H.-P."/>
        </authorList>
    </citation>
    <scope>NUCLEOTIDE SEQUENCE [LARGE SCALE GENOMIC DNA]</scope>
    <source>
        <strain evidence="9 10">DSM 43036</strain>
    </source>
</reference>
<dbReference type="PANTHER" id="PTHR39560">
    <property type="entry name" value="PROTEIN ADENYLYLTRANSFERASE FIC-RELATED"/>
    <property type="match status" value="1"/>
</dbReference>
<dbReference type="Gene3D" id="1.10.3290.10">
    <property type="entry name" value="Fido-like domain"/>
    <property type="match status" value="1"/>
</dbReference>
<feature type="domain" description="Fido" evidence="8">
    <location>
        <begin position="49"/>
        <end position="193"/>
    </location>
</feature>
<dbReference type="Pfam" id="PF02661">
    <property type="entry name" value="Fic"/>
    <property type="match status" value="1"/>
</dbReference>
<evidence type="ECO:0000259" key="8">
    <source>
        <dbReference type="PROSITE" id="PS51459"/>
    </source>
</evidence>
<keyword evidence="4" id="KW-0067">ATP-binding</keyword>
<evidence type="ECO:0000313" key="9">
    <source>
        <dbReference type="EMBL" id="MBB5115188.1"/>
    </source>
</evidence>
<name>A0ABR6MIJ0_MICEC</name>
<dbReference type="PROSITE" id="PS51459">
    <property type="entry name" value="FIDO"/>
    <property type="match status" value="1"/>
</dbReference>